<dbReference type="PIRSF" id="PIRSF001455">
    <property type="entry name" value="DHQ_synth"/>
    <property type="match status" value="1"/>
</dbReference>
<dbReference type="InterPro" id="IPR050071">
    <property type="entry name" value="Dehydroquinate_synthase"/>
</dbReference>
<feature type="binding site" evidence="18">
    <location>
        <begin position="105"/>
        <end position="109"/>
    </location>
    <ligand>
        <name>NAD(+)</name>
        <dbReference type="ChEBI" id="CHEBI:57540"/>
    </ligand>
</feature>
<evidence type="ECO:0000256" key="17">
    <source>
        <dbReference type="ARBA" id="ARBA00023285"/>
    </source>
</evidence>
<evidence type="ECO:0000256" key="6">
    <source>
        <dbReference type="ARBA" id="ARBA00005412"/>
    </source>
</evidence>
<evidence type="ECO:0000256" key="18">
    <source>
        <dbReference type="HAMAP-Rule" id="MF_00110"/>
    </source>
</evidence>
<keyword evidence="13 18" id="KW-0862">Zinc</keyword>
<accession>A0A4Y7R7C1</accession>
<comment type="cofactor">
    <cofactor evidence="18">
        <name>Co(2+)</name>
        <dbReference type="ChEBI" id="CHEBI:48828"/>
    </cofactor>
    <cofactor evidence="18">
        <name>Zn(2+)</name>
        <dbReference type="ChEBI" id="CHEBI:29105"/>
    </cofactor>
    <text evidence="18">Binds 1 divalent metal cation per subunit. Can use either Co(2+) or Zn(2+).</text>
</comment>
<evidence type="ECO:0000256" key="2">
    <source>
        <dbReference type="ARBA" id="ARBA00001911"/>
    </source>
</evidence>
<dbReference type="Pfam" id="PF01761">
    <property type="entry name" value="DHQ_synthase"/>
    <property type="match status" value="1"/>
</dbReference>
<feature type="binding site" evidence="18">
    <location>
        <begin position="169"/>
        <end position="172"/>
    </location>
    <ligand>
        <name>NAD(+)</name>
        <dbReference type="ChEBI" id="CHEBI:57540"/>
    </ligand>
</feature>
<evidence type="ECO:0000256" key="13">
    <source>
        <dbReference type="ARBA" id="ARBA00022833"/>
    </source>
</evidence>
<dbReference type="PANTHER" id="PTHR43622:SF7">
    <property type="entry name" value="3-DEHYDROQUINATE SYNTHASE, CHLOROPLASTIC"/>
    <property type="match status" value="1"/>
</dbReference>
<dbReference type="CDD" id="cd08195">
    <property type="entry name" value="DHQS"/>
    <property type="match status" value="1"/>
</dbReference>
<keyword evidence="10 18" id="KW-0028">Amino-acid biosynthesis</keyword>
<feature type="domain" description="3-dehydroquinate synthase N-terminal" evidence="19">
    <location>
        <begin position="67"/>
        <end position="178"/>
    </location>
</feature>
<evidence type="ECO:0000259" key="19">
    <source>
        <dbReference type="Pfam" id="PF01761"/>
    </source>
</evidence>
<keyword evidence="22" id="KW-1185">Reference proteome</keyword>
<dbReference type="InterPro" id="IPR056179">
    <property type="entry name" value="DHQS_C"/>
</dbReference>
<evidence type="ECO:0000256" key="5">
    <source>
        <dbReference type="ARBA" id="ARBA00004661"/>
    </source>
</evidence>
<comment type="cofactor">
    <cofactor evidence="3">
        <name>Zn(2+)</name>
        <dbReference type="ChEBI" id="CHEBI:29105"/>
    </cofactor>
</comment>
<dbReference type="GO" id="GO:0046872">
    <property type="term" value="F:metal ion binding"/>
    <property type="evidence" value="ECO:0007669"/>
    <property type="project" value="UniProtKB-KW"/>
</dbReference>
<evidence type="ECO:0000313" key="21">
    <source>
        <dbReference type="EMBL" id="TEB04656.1"/>
    </source>
</evidence>
<feature type="binding site" evidence="18">
    <location>
        <position position="241"/>
    </location>
    <ligand>
        <name>Zn(2+)</name>
        <dbReference type="ChEBI" id="CHEBI:29105"/>
    </ligand>
</feature>
<evidence type="ECO:0000256" key="14">
    <source>
        <dbReference type="ARBA" id="ARBA00023027"/>
    </source>
</evidence>
<comment type="caution">
    <text evidence="18">Lacks conserved residue(s) required for the propagation of feature annotation.</text>
</comment>
<evidence type="ECO:0000256" key="9">
    <source>
        <dbReference type="ARBA" id="ARBA00022490"/>
    </source>
</evidence>
<name>A0A4Y7R7C1_9FIRM</name>
<evidence type="ECO:0000256" key="12">
    <source>
        <dbReference type="ARBA" id="ARBA00022741"/>
    </source>
</evidence>
<comment type="function">
    <text evidence="18">Catalyzes the conversion of 3-deoxy-D-arabino-heptulosonate 7-phosphate (DAHP) to dehydroquinate (DHQ).</text>
</comment>
<feature type="binding site" evidence="18">
    <location>
        <position position="257"/>
    </location>
    <ligand>
        <name>Zn(2+)</name>
        <dbReference type="ChEBI" id="CHEBI:29105"/>
    </ligand>
</feature>
<comment type="pathway">
    <text evidence="5 18">Metabolic intermediate biosynthesis; chorismate biosynthesis; chorismate from D-erythrose 4-phosphate and phosphoenolpyruvate: step 2/7.</text>
</comment>
<proteinExistence type="inferred from homology"/>
<feature type="binding site" evidence="18">
    <location>
        <begin position="129"/>
        <end position="130"/>
    </location>
    <ligand>
        <name>NAD(+)</name>
        <dbReference type="ChEBI" id="CHEBI:57540"/>
    </ligand>
</feature>
<gene>
    <name evidence="18 21" type="primary">aroB</name>
    <name evidence="21" type="ORF">Psch_03418</name>
</gene>
<dbReference type="EC" id="4.2.3.4" evidence="7 18"/>
<evidence type="ECO:0000256" key="11">
    <source>
        <dbReference type="ARBA" id="ARBA00022723"/>
    </source>
</evidence>
<dbReference type="PANTHER" id="PTHR43622">
    <property type="entry name" value="3-DEHYDROQUINATE SYNTHASE"/>
    <property type="match status" value="1"/>
</dbReference>
<dbReference type="RefSeq" id="WP_190258995.1">
    <property type="nucleotide sequence ID" value="NZ_QFGA01000003.1"/>
</dbReference>
<dbReference type="Pfam" id="PF24621">
    <property type="entry name" value="DHQS_C"/>
    <property type="match status" value="1"/>
</dbReference>
<comment type="catalytic activity">
    <reaction evidence="1 18">
        <text>7-phospho-2-dehydro-3-deoxy-D-arabino-heptonate = 3-dehydroquinate + phosphate</text>
        <dbReference type="Rhea" id="RHEA:21968"/>
        <dbReference type="ChEBI" id="CHEBI:32364"/>
        <dbReference type="ChEBI" id="CHEBI:43474"/>
        <dbReference type="ChEBI" id="CHEBI:58394"/>
        <dbReference type="EC" id="4.2.3.4"/>
    </reaction>
</comment>
<dbReference type="EMBL" id="QFGA01000003">
    <property type="protein sequence ID" value="TEB04656.1"/>
    <property type="molecule type" value="Genomic_DNA"/>
</dbReference>
<evidence type="ECO:0000256" key="1">
    <source>
        <dbReference type="ARBA" id="ARBA00001393"/>
    </source>
</evidence>
<dbReference type="Gene3D" id="1.20.1090.10">
    <property type="entry name" value="Dehydroquinate synthase-like - alpha domain"/>
    <property type="match status" value="1"/>
</dbReference>
<evidence type="ECO:0000313" key="22">
    <source>
        <dbReference type="Proteomes" id="UP000298324"/>
    </source>
</evidence>
<dbReference type="InterPro" id="IPR030960">
    <property type="entry name" value="DHQS/DOIS_N"/>
</dbReference>
<comment type="subcellular location">
    <subcellularLocation>
        <location evidence="4 18">Cytoplasm</location>
    </subcellularLocation>
</comment>
<evidence type="ECO:0000256" key="7">
    <source>
        <dbReference type="ARBA" id="ARBA00013031"/>
    </source>
</evidence>
<dbReference type="FunFam" id="3.40.50.1970:FF:000007">
    <property type="entry name" value="Pentafunctional AROM polypeptide"/>
    <property type="match status" value="1"/>
</dbReference>
<feature type="binding site" evidence="18">
    <location>
        <position position="151"/>
    </location>
    <ligand>
        <name>NAD(+)</name>
        <dbReference type="ChEBI" id="CHEBI:57540"/>
    </ligand>
</feature>
<dbReference type="InterPro" id="IPR030963">
    <property type="entry name" value="DHQ_synth_fam"/>
</dbReference>
<evidence type="ECO:0000256" key="15">
    <source>
        <dbReference type="ARBA" id="ARBA00023141"/>
    </source>
</evidence>
<dbReference type="AlphaFoldDB" id="A0A4Y7R7C1"/>
<dbReference type="GO" id="GO:0009423">
    <property type="term" value="P:chorismate biosynthetic process"/>
    <property type="evidence" value="ECO:0007669"/>
    <property type="project" value="UniProtKB-UniRule"/>
</dbReference>
<keyword evidence="17 18" id="KW-0170">Cobalt</keyword>
<dbReference type="GO" id="GO:0005737">
    <property type="term" value="C:cytoplasm"/>
    <property type="evidence" value="ECO:0007669"/>
    <property type="project" value="UniProtKB-SubCell"/>
</dbReference>
<dbReference type="GO" id="GO:0003856">
    <property type="term" value="F:3-dehydroquinate synthase activity"/>
    <property type="evidence" value="ECO:0007669"/>
    <property type="project" value="UniProtKB-UniRule"/>
</dbReference>
<feature type="binding site" evidence="18">
    <location>
        <position position="142"/>
    </location>
    <ligand>
        <name>NAD(+)</name>
        <dbReference type="ChEBI" id="CHEBI:57540"/>
    </ligand>
</feature>
<keyword evidence="11 18" id="KW-0479">Metal-binding</keyword>
<dbReference type="GO" id="GO:0000166">
    <property type="term" value="F:nucleotide binding"/>
    <property type="evidence" value="ECO:0007669"/>
    <property type="project" value="UniProtKB-KW"/>
</dbReference>
<keyword evidence="12 18" id="KW-0547">Nucleotide-binding</keyword>
<protein>
    <recommendedName>
        <fullName evidence="8 18">3-dehydroquinate synthase</fullName>
        <shortName evidence="18">DHQS</shortName>
        <ecNumber evidence="7 18">4.2.3.4</ecNumber>
    </recommendedName>
</protein>
<comment type="cofactor">
    <cofactor evidence="2 18">
        <name>NAD(+)</name>
        <dbReference type="ChEBI" id="CHEBI:57540"/>
    </cofactor>
</comment>
<sequence>MKTVTVNASRSYDILIENKSLHKAGKEILKRVPACTAAIVTDSIVDSLYAEALCESLRQAGFNVVKFVLHNGESSKNLAVFGQILEFFAQRQLTKTDLVVALGGGVTGDVAGFAASVYLRGIRLVQIPTTFLAAIDASVGGKTAINLAAGKNLAGTFYQPSFVLCDPATFSTLPETVFAEGVAEAIKYGVIASPKLFDKLAGGNAHCDLEDSIEQCISIKRDLVMRDEFDNGDRQLLNFGHTIGHAVEHCSGYSITHGYAVAIGMALISAAAWRLGLSETDCSGLIKACLAANHLPVSSPFTAEQLAGVALRDKKRRQDSITLVIPQKIGQCVLYKMPVSALPDFIRQGMGKEP</sequence>
<evidence type="ECO:0000256" key="10">
    <source>
        <dbReference type="ARBA" id="ARBA00022605"/>
    </source>
</evidence>
<keyword evidence="16 18" id="KW-0456">Lyase</keyword>
<evidence type="ECO:0000256" key="8">
    <source>
        <dbReference type="ARBA" id="ARBA00017684"/>
    </source>
</evidence>
<dbReference type="InterPro" id="IPR016037">
    <property type="entry name" value="DHQ_synth_AroB"/>
</dbReference>
<organism evidence="21 22">
    <name type="scientific">Pelotomaculum schinkii</name>
    <dbReference type="NCBI Taxonomy" id="78350"/>
    <lineage>
        <taxon>Bacteria</taxon>
        <taxon>Bacillati</taxon>
        <taxon>Bacillota</taxon>
        <taxon>Clostridia</taxon>
        <taxon>Eubacteriales</taxon>
        <taxon>Desulfotomaculaceae</taxon>
        <taxon>Pelotomaculum</taxon>
    </lineage>
</organism>
<evidence type="ECO:0000256" key="3">
    <source>
        <dbReference type="ARBA" id="ARBA00001947"/>
    </source>
</evidence>
<dbReference type="HAMAP" id="MF_00110">
    <property type="entry name" value="DHQ_synthase"/>
    <property type="match status" value="1"/>
</dbReference>
<dbReference type="GO" id="GO:0008652">
    <property type="term" value="P:amino acid biosynthetic process"/>
    <property type="evidence" value="ECO:0007669"/>
    <property type="project" value="UniProtKB-KW"/>
</dbReference>
<dbReference type="Gene3D" id="3.40.50.1970">
    <property type="match status" value="1"/>
</dbReference>
<keyword evidence="14 18" id="KW-0520">NAD</keyword>
<evidence type="ECO:0000259" key="20">
    <source>
        <dbReference type="Pfam" id="PF24621"/>
    </source>
</evidence>
<dbReference type="SUPFAM" id="SSF56796">
    <property type="entry name" value="Dehydroquinate synthase-like"/>
    <property type="match status" value="1"/>
</dbReference>
<keyword evidence="9 18" id="KW-0963">Cytoplasm</keyword>
<dbReference type="Proteomes" id="UP000298324">
    <property type="component" value="Unassembled WGS sequence"/>
</dbReference>
<comment type="caution">
    <text evidence="21">The sequence shown here is derived from an EMBL/GenBank/DDBJ whole genome shotgun (WGS) entry which is preliminary data.</text>
</comment>
<dbReference type="GO" id="GO:0009073">
    <property type="term" value="P:aromatic amino acid family biosynthetic process"/>
    <property type="evidence" value="ECO:0007669"/>
    <property type="project" value="UniProtKB-KW"/>
</dbReference>
<dbReference type="NCBIfam" id="TIGR01357">
    <property type="entry name" value="aroB"/>
    <property type="match status" value="1"/>
</dbReference>
<evidence type="ECO:0000256" key="4">
    <source>
        <dbReference type="ARBA" id="ARBA00004496"/>
    </source>
</evidence>
<comment type="similarity">
    <text evidence="6 18">Belongs to the sugar phosphate cyclases superfamily. Dehydroquinate synthase family.</text>
</comment>
<evidence type="ECO:0000256" key="16">
    <source>
        <dbReference type="ARBA" id="ARBA00023239"/>
    </source>
</evidence>
<reference evidence="21 22" key="1">
    <citation type="journal article" date="2018" name="Environ. Microbiol.">
        <title>Novel energy conservation strategies and behaviour of Pelotomaculum schinkii driving syntrophic propionate catabolism.</title>
        <authorList>
            <person name="Hidalgo-Ahumada C.A.P."/>
            <person name="Nobu M.K."/>
            <person name="Narihiro T."/>
            <person name="Tamaki H."/>
            <person name="Liu W.T."/>
            <person name="Kamagata Y."/>
            <person name="Stams A.J.M."/>
            <person name="Imachi H."/>
            <person name="Sousa D.Z."/>
        </authorList>
    </citation>
    <scope>NUCLEOTIDE SEQUENCE [LARGE SCALE GENOMIC DNA]</scope>
    <source>
        <strain evidence="21 22">HH</strain>
    </source>
</reference>
<feature type="binding site" evidence="18">
    <location>
        <position position="184"/>
    </location>
    <ligand>
        <name>Zn(2+)</name>
        <dbReference type="ChEBI" id="CHEBI:29105"/>
    </ligand>
</feature>
<dbReference type="UniPathway" id="UPA00053">
    <property type="reaction ID" value="UER00085"/>
</dbReference>
<feature type="domain" description="3-dehydroquinate synthase C-terminal" evidence="20">
    <location>
        <begin position="181"/>
        <end position="315"/>
    </location>
</feature>
<keyword evidence="15 18" id="KW-0057">Aromatic amino acid biosynthesis</keyword>